<comment type="caution">
    <text evidence="1">The sequence shown here is derived from an EMBL/GenBank/DDBJ whole genome shotgun (WGS) entry which is preliminary data.</text>
</comment>
<evidence type="ECO:0000313" key="1">
    <source>
        <dbReference type="EMBL" id="CAE6727663.1"/>
    </source>
</evidence>
<keyword evidence="2" id="KW-1185">Reference proteome</keyword>
<name>A0A916BDT7_9PROT</name>
<proteinExistence type="predicted"/>
<reference evidence="1" key="1">
    <citation type="submission" date="2021-02" db="EMBL/GenBank/DDBJ databases">
        <authorList>
            <person name="Han P."/>
        </authorList>
    </citation>
    <scope>NUCLEOTIDE SEQUENCE</scope>
    <source>
        <strain evidence="1">Candidatus Nitrotoga sp. ZN8</strain>
    </source>
</reference>
<dbReference type="EMBL" id="CAJNBL010000031">
    <property type="protein sequence ID" value="CAE6727663.1"/>
    <property type="molecule type" value="Genomic_DNA"/>
</dbReference>
<dbReference type="Proteomes" id="UP000675882">
    <property type="component" value="Unassembled WGS sequence"/>
</dbReference>
<accession>A0A916BDT7</accession>
<organism evidence="1 2">
    <name type="scientific">Candidatus Nitrotoga fabula</name>
    <dbReference type="NCBI Taxonomy" id="2182327"/>
    <lineage>
        <taxon>Bacteria</taxon>
        <taxon>Pseudomonadati</taxon>
        <taxon>Pseudomonadota</taxon>
        <taxon>Betaproteobacteria</taxon>
        <taxon>Nitrosomonadales</taxon>
        <taxon>Gallionellaceae</taxon>
        <taxon>Candidatus Nitrotoga</taxon>
    </lineage>
</organism>
<dbReference type="AlphaFoldDB" id="A0A916BDT7"/>
<evidence type="ECO:0000313" key="2">
    <source>
        <dbReference type="Proteomes" id="UP000675882"/>
    </source>
</evidence>
<gene>
    <name evidence="1" type="ORF">NTGZN8_370006</name>
</gene>
<protein>
    <submittedName>
        <fullName evidence="1">Uncharacterized protein</fullName>
    </submittedName>
</protein>
<dbReference type="RefSeq" id="WP_213036385.1">
    <property type="nucleotide sequence ID" value="NZ_CAJNBL010000031.1"/>
</dbReference>
<sequence length="154" mass="17154">MNIQPVTTKKPAMPVINWCELSEVQAIIELCTRLNIGLRVNDEGELLASGNTGVIPKYLSDITNRYRGAVIGHLQNLPGPDVPDGQNSLNIEAIRQALDVTITEYCMAAGHTVEHRERLLAVRRKIAPVYLVQNLCAFRAWLYVAKCSESGRRQ</sequence>